<keyword evidence="2" id="KW-0433">Leucine-rich repeat</keyword>
<dbReference type="GO" id="GO:0002758">
    <property type="term" value="P:innate immune response-activating signaling pathway"/>
    <property type="evidence" value="ECO:0007669"/>
    <property type="project" value="UniProtKB-ARBA"/>
</dbReference>
<dbReference type="Gene3D" id="1.20.5.4130">
    <property type="match status" value="1"/>
</dbReference>
<reference evidence="11 12" key="1">
    <citation type="submission" date="2012-08" db="EMBL/GenBank/DDBJ databases">
        <title>Oryza genome evolution.</title>
        <authorList>
            <person name="Wing R.A."/>
        </authorList>
    </citation>
    <scope>NUCLEOTIDE SEQUENCE</scope>
</reference>
<dbReference type="GO" id="GO:0043531">
    <property type="term" value="F:ADP binding"/>
    <property type="evidence" value="ECO:0007669"/>
    <property type="project" value="InterPro"/>
</dbReference>
<evidence type="ECO:0008006" key="13">
    <source>
        <dbReference type="Google" id="ProtNLM"/>
    </source>
</evidence>
<feature type="domain" description="Disease resistance protein winged helix" evidence="9">
    <location>
        <begin position="514"/>
        <end position="585"/>
    </location>
</feature>
<dbReference type="InterPro" id="IPR041118">
    <property type="entry name" value="Rx_N"/>
</dbReference>
<evidence type="ECO:0000313" key="11">
    <source>
        <dbReference type="EnsemblPlants" id="LPERR12G08820.1"/>
    </source>
</evidence>
<dbReference type="SUPFAM" id="SSF52058">
    <property type="entry name" value="L domain-like"/>
    <property type="match status" value="1"/>
</dbReference>
<dbReference type="FunFam" id="1.10.10.10:FF:000322">
    <property type="entry name" value="Probable disease resistance protein At1g63360"/>
    <property type="match status" value="1"/>
</dbReference>
<dbReference type="InterPro" id="IPR055414">
    <property type="entry name" value="LRR_R13L4/SHOC2-like"/>
</dbReference>
<keyword evidence="12" id="KW-1185">Reference proteome</keyword>
<feature type="domain" description="Disease resistance N-terminal" evidence="8">
    <location>
        <begin position="51"/>
        <end position="135"/>
    </location>
</feature>
<keyword evidence="3" id="KW-0677">Repeat</keyword>
<dbReference type="Gene3D" id="1.10.10.10">
    <property type="entry name" value="Winged helix-like DNA-binding domain superfamily/Winged helix DNA-binding domain"/>
    <property type="match status" value="1"/>
</dbReference>
<evidence type="ECO:0000259" key="8">
    <source>
        <dbReference type="Pfam" id="PF18052"/>
    </source>
</evidence>
<dbReference type="InterPro" id="IPR002182">
    <property type="entry name" value="NB-ARC"/>
</dbReference>
<dbReference type="SUPFAM" id="SSF52540">
    <property type="entry name" value="P-loop containing nucleoside triphosphate hydrolases"/>
    <property type="match status" value="2"/>
</dbReference>
<dbReference type="GO" id="GO:0009626">
    <property type="term" value="P:plant-type hypersensitive response"/>
    <property type="evidence" value="ECO:0007669"/>
    <property type="project" value="UniProtKB-ARBA"/>
</dbReference>
<dbReference type="InterPro" id="IPR032675">
    <property type="entry name" value="LRR_dom_sf"/>
</dbReference>
<dbReference type="Gramene" id="LPERR12G08820.1">
    <property type="protein sequence ID" value="LPERR12G08820.1"/>
    <property type="gene ID" value="LPERR12G08820"/>
</dbReference>
<evidence type="ECO:0000259" key="9">
    <source>
        <dbReference type="Pfam" id="PF23559"/>
    </source>
</evidence>
<organism evidence="11 12">
    <name type="scientific">Leersia perrieri</name>
    <dbReference type="NCBI Taxonomy" id="77586"/>
    <lineage>
        <taxon>Eukaryota</taxon>
        <taxon>Viridiplantae</taxon>
        <taxon>Streptophyta</taxon>
        <taxon>Embryophyta</taxon>
        <taxon>Tracheophyta</taxon>
        <taxon>Spermatophyta</taxon>
        <taxon>Magnoliopsida</taxon>
        <taxon>Liliopsida</taxon>
        <taxon>Poales</taxon>
        <taxon>Poaceae</taxon>
        <taxon>BOP clade</taxon>
        <taxon>Oryzoideae</taxon>
        <taxon>Oryzeae</taxon>
        <taxon>Oryzinae</taxon>
        <taxon>Leersia</taxon>
    </lineage>
</organism>
<proteinExistence type="inferred from homology"/>
<keyword evidence="5" id="KW-0611">Plant defense</keyword>
<dbReference type="Pfam" id="PF23559">
    <property type="entry name" value="WHD_DRP"/>
    <property type="match status" value="1"/>
</dbReference>
<evidence type="ECO:0000313" key="12">
    <source>
        <dbReference type="Proteomes" id="UP000032180"/>
    </source>
</evidence>
<dbReference type="InterPro" id="IPR042197">
    <property type="entry name" value="Apaf_helical"/>
</dbReference>
<dbReference type="Pfam" id="PF23598">
    <property type="entry name" value="LRR_14"/>
    <property type="match status" value="1"/>
</dbReference>
<evidence type="ECO:0000256" key="4">
    <source>
        <dbReference type="ARBA" id="ARBA00022741"/>
    </source>
</evidence>
<evidence type="ECO:0000259" key="10">
    <source>
        <dbReference type="Pfam" id="PF23598"/>
    </source>
</evidence>
<dbReference type="eggNOG" id="KOG4658">
    <property type="taxonomic scope" value="Eukaryota"/>
</dbReference>
<dbReference type="Gene3D" id="3.40.50.300">
    <property type="entry name" value="P-loop containing nucleotide triphosphate hydrolases"/>
    <property type="match status" value="1"/>
</dbReference>
<feature type="domain" description="Disease resistance R13L4/SHOC-2-like LRR" evidence="10">
    <location>
        <begin position="630"/>
        <end position="1007"/>
    </location>
</feature>
<evidence type="ECO:0000256" key="5">
    <source>
        <dbReference type="ARBA" id="ARBA00022821"/>
    </source>
</evidence>
<dbReference type="GO" id="GO:0042742">
    <property type="term" value="P:defense response to bacterium"/>
    <property type="evidence" value="ECO:0007669"/>
    <property type="project" value="UniProtKB-ARBA"/>
</dbReference>
<dbReference type="Gene3D" id="1.10.8.430">
    <property type="entry name" value="Helical domain of apoptotic protease-activating factors"/>
    <property type="match status" value="1"/>
</dbReference>
<dbReference type="InterPro" id="IPR058922">
    <property type="entry name" value="WHD_DRP"/>
</dbReference>
<sequence length="1035" mass="117394">MGRGGASHIVFPAIRAISPPLSPHGQQHVHKLRTQTIHHIRNRANQAMAGAMVSLILKLGELLKEEYKLQTGAREKIQSLSRELDSIHAALDELSKVPPEKLDQVVRLWASDIRELSYDMDDAVDTFLVCVDGHDATIPGCLARLVEVIGRFFGKTKVCHQIAGVIERINAELLNVANRRGRYTVSNIVTNSTTTTASTIDTNLSALFTDATHLVGIDGPKYDLIKMLSMEEMGVPQKKMKIVSIVGAGGLGKTTLAKAVYDNIKAQFQCCAFVPVGQNSDIKRIFKDILIDLDKRKYENIHDRTWDERLLIKEVREFLENKRYIIVIDDIWQLSTWEVISCSLVDNNCGSRVITTTRIFDVATDVGQVYRANQLCYGNADNNYEGRVITTTGIPKVAMEFGEVYKIKQLPYDSSKSLFYTRIFGSKDNNPYKDYDLDKLSHKILEKCEGVPLAIITVASLLANKRMEDWNKVYESIVLGHEDNRYLGSTMKILSLSYYDLPCHLKTCLLYLSIFPEDYVIDKHQLIWSWISEGLIRKEHGRGIFELGEFYFDQLINRGMIMPFEAEDEGYILGCRVHDMVLALIRSLSSKENFVTLLDDTFAQNTSCRRLAIHGRNVEQRHMDNLNIPHVRSFHGMYMSDIGVLPSLMLSFKVLRVLDLQNCSTKEGSYDLRHLCNLLHLRYLGLTNSSIRELPTDIGQWLRFLQTLDLWETGIEELPSSVGLLTKLLCLRASEKTRVPVWIGNLTSLQELWIWCDTDQVSPRNFVNGLGKLTELRVLRTSITCDDPEWDDNIRNTLVQALCNLDKIRIMHILGALRRNCTTWEAGFVSPKDINYLYLCCLCFHSLPVWIDPSFFPNLIHLNLSVQVVGEQDMEILGSLQMLCSLQLIGMSSPVVSIPIHGADGALLFHKLRFFTMGTSIRFVQHNVAPAVASITVFPKLESLSAVLYVRFYKDQHLDFDFGLGHLPISLRKVKVFIGCHYACEEEVAEAEDTLYVAVFKHPALPALELERLGENRMVQSDQNNEVGMNRSDFC</sequence>
<dbReference type="FunFam" id="3.40.50.300:FF:001091">
    <property type="entry name" value="Probable disease resistance protein At1g61300"/>
    <property type="match status" value="1"/>
</dbReference>
<dbReference type="PRINTS" id="PR00364">
    <property type="entry name" value="DISEASERSIST"/>
</dbReference>
<keyword evidence="6" id="KW-0175">Coiled coil</keyword>
<dbReference type="EnsemblPlants" id="LPERR12G08820.1">
    <property type="protein sequence ID" value="LPERR12G08820.1"/>
    <property type="gene ID" value="LPERR12G08820"/>
</dbReference>
<evidence type="ECO:0000256" key="1">
    <source>
        <dbReference type="ARBA" id="ARBA00008894"/>
    </source>
</evidence>
<keyword evidence="4" id="KW-0547">Nucleotide-binding</keyword>
<dbReference type="InterPro" id="IPR036388">
    <property type="entry name" value="WH-like_DNA-bd_sf"/>
</dbReference>
<dbReference type="PANTHER" id="PTHR23155">
    <property type="entry name" value="DISEASE RESISTANCE PROTEIN RP"/>
    <property type="match status" value="1"/>
</dbReference>
<dbReference type="Pfam" id="PF18052">
    <property type="entry name" value="Rx_N"/>
    <property type="match status" value="1"/>
</dbReference>
<dbReference type="Gene3D" id="3.80.10.10">
    <property type="entry name" value="Ribonuclease Inhibitor"/>
    <property type="match status" value="1"/>
</dbReference>
<dbReference type="HOGENOM" id="CLU_000837_25_0_1"/>
<dbReference type="AlphaFoldDB" id="A0A0D9XYY9"/>
<feature type="domain" description="NB-ARC" evidence="7">
    <location>
        <begin position="237"/>
        <end position="371"/>
    </location>
</feature>
<evidence type="ECO:0000259" key="7">
    <source>
        <dbReference type="Pfam" id="PF00931"/>
    </source>
</evidence>
<protein>
    <recommendedName>
        <fullName evidence="13">AAA+ ATPase domain-containing protein</fullName>
    </recommendedName>
</protein>
<dbReference type="InterPro" id="IPR027417">
    <property type="entry name" value="P-loop_NTPase"/>
</dbReference>
<comment type="similarity">
    <text evidence="1">Belongs to the disease resistance NB-LRR family.</text>
</comment>
<accession>A0A0D9XYY9</accession>
<dbReference type="CDD" id="cd14798">
    <property type="entry name" value="RX-CC_like"/>
    <property type="match status" value="1"/>
</dbReference>
<dbReference type="PANTHER" id="PTHR23155:SF1181">
    <property type="entry name" value="OS08G0170200 PROTEIN"/>
    <property type="match status" value="1"/>
</dbReference>
<dbReference type="InterPro" id="IPR044974">
    <property type="entry name" value="Disease_R_plants"/>
</dbReference>
<evidence type="ECO:0000256" key="2">
    <source>
        <dbReference type="ARBA" id="ARBA00022614"/>
    </source>
</evidence>
<evidence type="ECO:0000256" key="3">
    <source>
        <dbReference type="ARBA" id="ARBA00022737"/>
    </source>
</evidence>
<evidence type="ECO:0000256" key="6">
    <source>
        <dbReference type="ARBA" id="ARBA00023054"/>
    </source>
</evidence>
<reference evidence="11" key="3">
    <citation type="submission" date="2015-04" db="UniProtKB">
        <authorList>
            <consortium name="EnsemblPlants"/>
        </authorList>
    </citation>
    <scope>IDENTIFICATION</scope>
</reference>
<name>A0A0D9XYY9_9ORYZ</name>
<dbReference type="InterPro" id="IPR038005">
    <property type="entry name" value="RX-like_CC"/>
</dbReference>
<dbReference type="STRING" id="77586.A0A0D9XYY9"/>
<reference evidence="12" key="2">
    <citation type="submission" date="2013-12" db="EMBL/GenBank/DDBJ databases">
        <authorList>
            <person name="Yu Y."/>
            <person name="Lee S."/>
            <person name="de Baynast K."/>
            <person name="Wissotski M."/>
            <person name="Liu L."/>
            <person name="Talag J."/>
            <person name="Goicoechea J."/>
            <person name="Angelova A."/>
            <person name="Jetty R."/>
            <person name="Kudrna D."/>
            <person name="Golser W."/>
            <person name="Rivera L."/>
            <person name="Zhang J."/>
            <person name="Wing R."/>
        </authorList>
    </citation>
    <scope>NUCLEOTIDE SEQUENCE</scope>
</reference>
<dbReference type="Pfam" id="PF00931">
    <property type="entry name" value="NB-ARC"/>
    <property type="match status" value="1"/>
</dbReference>
<dbReference type="Proteomes" id="UP000032180">
    <property type="component" value="Chromosome 12"/>
</dbReference>